<evidence type="ECO:0000313" key="2">
    <source>
        <dbReference type="EMBL" id="KMP03907.1"/>
    </source>
</evidence>
<evidence type="ECO:0000313" key="3">
    <source>
        <dbReference type="Proteomes" id="UP000054565"/>
    </source>
</evidence>
<feature type="compositionally biased region" description="Low complexity" evidence="1">
    <location>
        <begin position="18"/>
        <end position="29"/>
    </location>
</feature>
<evidence type="ECO:0000256" key="1">
    <source>
        <dbReference type="SAM" id="MobiDB-lite"/>
    </source>
</evidence>
<name>A0A0J7B266_COCIT</name>
<dbReference type="Proteomes" id="UP000054565">
    <property type="component" value="Unassembled WGS sequence"/>
</dbReference>
<dbReference type="AlphaFoldDB" id="A0A0J7B266"/>
<dbReference type="EMBL" id="DS028094">
    <property type="protein sequence ID" value="KMP03907.1"/>
    <property type="molecule type" value="Genomic_DNA"/>
</dbReference>
<feature type="region of interest" description="Disordered" evidence="1">
    <location>
        <begin position="1"/>
        <end position="37"/>
    </location>
</feature>
<organism evidence="2 3">
    <name type="scientific">Coccidioides immitis RMSCC 2394</name>
    <dbReference type="NCBI Taxonomy" id="404692"/>
    <lineage>
        <taxon>Eukaryota</taxon>
        <taxon>Fungi</taxon>
        <taxon>Dikarya</taxon>
        <taxon>Ascomycota</taxon>
        <taxon>Pezizomycotina</taxon>
        <taxon>Eurotiomycetes</taxon>
        <taxon>Eurotiomycetidae</taxon>
        <taxon>Onygenales</taxon>
        <taxon>Onygenaceae</taxon>
        <taxon>Coccidioides</taxon>
    </lineage>
</organism>
<reference evidence="3" key="1">
    <citation type="journal article" date="2010" name="Genome Res.">
        <title>Population genomic sequencing of Coccidioides fungi reveals recent hybridization and transposon control.</title>
        <authorList>
            <person name="Neafsey D.E."/>
            <person name="Barker B.M."/>
            <person name="Sharpton T.J."/>
            <person name="Stajich J.E."/>
            <person name="Park D.J."/>
            <person name="Whiston E."/>
            <person name="Hung C.-Y."/>
            <person name="McMahan C."/>
            <person name="White J."/>
            <person name="Sykes S."/>
            <person name="Heiman D."/>
            <person name="Young S."/>
            <person name="Zeng Q."/>
            <person name="Abouelleil A."/>
            <person name="Aftuck L."/>
            <person name="Bessette D."/>
            <person name="Brown A."/>
            <person name="FitzGerald M."/>
            <person name="Lui A."/>
            <person name="Macdonald J.P."/>
            <person name="Priest M."/>
            <person name="Orbach M.J."/>
            <person name="Galgiani J.N."/>
            <person name="Kirkland T.N."/>
            <person name="Cole G.T."/>
            <person name="Birren B.W."/>
            <person name="Henn M.R."/>
            <person name="Taylor J.W."/>
            <person name="Rounsley S.D."/>
        </authorList>
    </citation>
    <scope>NUCLEOTIDE SEQUENCE [LARGE SCALE GENOMIC DNA]</scope>
    <source>
        <strain evidence="3">RMSCC 2394</strain>
    </source>
</reference>
<sequence>MLQHGRDETPAQPEFGPSDSNQSSSTSNQPALSRGRRVFVRPVAQKSFFDANKAALTQRPLGNVSLTPASYQANRVLLVPRYDATKMFPYESVSVPATPYILPQSKSRQRANSLM</sequence>
<protein>
    <submittedName>
        <fullName evidence="2">Uncharacterized protein</fullName>
    </submittedName>
</protein>
<proteinExistence type="predicted"/>
<gene>
    <name evidence="2" type="ORF">CIRG_03599</name>
</gene>
<accession>A0A0J7B266</accession>